<gene>
    <name evidence="4" type="ORF">TCAL_01880</name>
</gene>
<dbReference type="InterPro" id="IPR003101">
    <property type="entry name" value="KIX_dom"/>
</dbReference>
<dbReference type="SUPFAM" id="SSF47040">
    <property type="entry name" value="Kix domain of CBP (creb binding protein)"/>
    <property type="match status" value="1"/>
</dbReference>
<feature type="domain" description="KIX" evidence="3">
    <location>
        <begin position="35"/>
        <end position="114"/>
    </location>
</feature>
<keyword evidence="5" id="KW-1185">Reference proteome</keyword>
<dbReference type="STRING" id="6832.A0A553P7M7"/>
<comment type="caution">
    <text evidence="4">The sequence shown here is derived from an EMBL/GenBank/DDBJ whole genome shotgun (WGS) entry which is preliminary data.</text>
</comment>
<protein>
    <recommendedName>
        <fullName evidence="3">KIX domain-containing protein</fullName>
    </recommendedName>
</protein>
<feature type="region of interest" description="Disordered" evidence="2">
    <location>
        <begin position="114"/>
        <end position="149"/>
    </location>
</feature>
<dbReference type="Pfam" id="PF02172">
    <property type="entry name" value="KIX"/>
    <property type="match status" value="1"/>
</dbReference>
<sequence length="149" mass="16367">MEQSNPALSPLSPLGLFTVAPSPSQNPNTTALPMPSTKEWQFSVAIDLRNHLVAQIVHSIYPMDIPETAIDEHLQHLIAHAKYIESDSFNEAASRVDYYQTVANKIHKIRKGLEARSQERQAAQGGNTLEGGTQIPPQTNSQNQTGTPQ</sequence>
<dbReference type="Proteomes" id="UP000318571">
    <property type="component" value="Chromosome 3"/>
</dbReference>
<reference evidence="4 5" key="1">
    <citation type="journal article" date="2018" name="Nat. Ecol. Evol.">
        <title>Genomic signatures of mitonuclear coevolution across populations of Tigriopus californicus.</title>
        <authorList>
            <person name="Barreto F.S."/>
            <person name="Watson E.T."/>
            <person name="Lima T.G."/>
            <person name="Willett C.S."/>
            <person name="Edmands S."/>
            <person name="Li W."/>
            <person name="Burton R.S."/>
        </authorList>
    </citation>
    <scope>NUCLEOTIDE SEQUENCE [LARGE SCALE GENOMIC DNA]</scope>
    <source>
        <strain evidence="4 5">San Diego</strain>
    </source>
</reference>
<dbReference type="EMBL" id="VCGU01000007">
    <property type="protein sequence ID" value="TRY73669.1"/>
    <property type="molecule type" value="Genomic_DNA"/>
</dbReference>
<evidence type="ECO:0000256" key="1">
    <source>
        <dbReference type="ARBA" id="ARBA00023242"/>
    </source>
</evidence>
<proteinExistence type="predicted"/>
<dbReference type="GO" id="GO:0003712">
    <property type="term" value="F:transcription coregulator activity"/>
    <property type="evidence" value="ECO:0007669"/>
    <property type="project" value="InterPro"/>
</dbReference>
<dbReference type="GO" id="GO:0006355">
    <property type="term" value="P:regulation of DNA-templated transcription"/>
    <property type="evidence" value="ECO:0007669"/>
    <property type="project" value="InterPro"/>
</dbReference>
<keyword evidence="1" id="KW-0539">Nucleus</keyword>
<accession>A0A553P7M7</accession>
<dbReference type="PROSITE" id="PS50952">
    <property type="entry name" value="KIX"/>
    <property type="match status" value="1"/>
</dbReference>
<dbReference type="Gene3D" id="1.10.246.20">
    <property type="entry name" value="Coactivator CBP, KIX domain"/>
    <property type="match status" value="1"/>
</dbReference>
<evidence type="ECO:0000259" key="3">
    <source>
        <dbReference type="PROSITE" id="PS50952"/>
    </source>
</evidence>
<name>A0A553P7M7_TIGCA</name>
<organism evidence="4 5">
    <name type="scientific">Tigriopus californicus</name>
    <name type="common">Marine copepod</name>
    <dbReference type="NCBI Taxonomy" id="6832"/>
    <lineage>
        <taxon>Eukaryota</taxon>
        <taxon>Metazoa</taxon>
        <taxon>Ecdysozoa</taxon>
        <taxon>Arthropoda</taxon>
        <taxon>Crustacea</taxon>
        <taxon>Multicrustacea</taxon>
        <taxon>Hexanauplia</taxon>
        <taxon>Copepoda</taxon>
        <taxon>Harpacticoida</taxon>
        <taxon>Harpacticidae</taxon>
        <taxon>Tigriopus</taxon>
    </lineage>
</organism>
<evidence type="ECO:0000256" key="2">
    <source>
        <dbReference type="SAM" id="MobiDB-lite"/>
    </source>
</evidence>
<dbReference type="OrthoDB" id="899at2759"/>
<evidence type="ECO:0000313" key="4">
    <source>
        <dbReference type="EMBL" id="TRY73669.1"/>
    </source>
</evidence>
<evidence type="ECO:0000313" key="5">
    <source>
        <dbReference type="Proteomes" id="UP000318571"/>
    </source>
</evidence>
<feature type="compositionally biased region" description="Polar residues" evidence="2">
    <location>
        <begin position="120"/>
        <end position="149"/>
    </location>
</feature>
<dbReference type="InterPro" id="IPR036529">
    <property type="entry name" value="KIX_dom_sf"/>
</dbReference>
<dbReference type="AlphaFoldDB" id="A0A553P7M7"/>
<dbReference type="OMA" id="PITGNTH"/>